<dbReference type="RefSeq" id="WP_345601511.1">
    <property type="nucleotide sequence ID" value="NZ_BAABLT010000034.1"/>
</dbReference>
<protein>
    <submittedName>
        <fullName evidence="3">DUF6802 family protein</fullName>
    </submittedName>
</protein>
<evidence type="ECO:0000259" key="2">
    <source>
        <dbReference type="Pfam" id="PF20615"/>
    </source>
</evidence>
<feature type="compositionally biased region" description="Basic and acidic residues" evidence="1">
    <location>
        <begin position="232"/>
        <end position="243"/>
    </location>
</feature>
<keyword evidence="4" id="KW-1185">Reference proteome</keyword>
<proteinExistence type="predicted"/>
<feature type="domain" description="DUF6802" evidence="2">
    <location>
        <begin position="120"/>
        <end position="185"/>
    </location>
</feature>
<dbReference type="Proteomes" id="UP001597018">
    <property type="component" value="Unassembled WGS sequence"/>
</dbReference>
<feature type="region of interest" description="Disordered" evidence="1">
    <location>
        <begin position="81"/>
        <end position="137"/>
    </location>
</feature>
<name>A0ABW3FI41_9PSEU</name>
<accession>A0ABW3FI41</accession>
<dbReference type="InterPro" id="IPR028994">
    <property type="entry name" value="Integrin_alpha_N"/>
</dbReference>
<evidence type="ECO:0000256" key="1">
    <source>
        <dbReference type="SAM" id="MobiDB-lite"/>
    </source>
</evidence>
<sequence length="243" mass="25914">MYIEDQGAGDGDIKITVEGEEYTAEANYDLDHDGVDDTVAVMTDDGFVAYIDENHDGVADVTQTVNGDGEVVSQARFDPATGQWHGEQPEQHPQAGPPDDHGGQQMVIDAPDGQHPVGPATEDTDGDGRPDTAVVPTDHGTMLVTDFDGDGSADQVVEVTDTGDVTVRHHAPDGQWEVVQQGKVGQDGNFQPNPPTGPSGAADDKVWTDDRAWSFDRPAPHDPAPAQQATDTRPRPDSDVLWS</sequence>
<reference evidence="4" key="1">
    <citation type="journal article" date="2019" name="Int. J. Syst. Evol. Microbiol.">
        <title>The Global Catalogue of Microorganisms (GCM) 10K type strain sequencing project: providing services to taxonomists for standard genome sequencing and annotation.</title>
        <authorList>
            <consortium name="The Broad Institute Genomics Platform"/>
            <consortium name="The Broad Institute Genome Sequencing Center for Infectious Disease"/>
            <person name="Wu L."/>
            <person name="Ma J."/>
        </authorList>
    </citation>
    <scope>NUCLEOTIDE SEQUENCE [LARGE SCALE GENOMIC DNA]</scope>
    <source>
        <strain evidence="4">CCUG 56401</strain>
    </source>
</reference>
<gene>
    <name evidence="3" type="ORF">ACFQ16_00200</name>
</gene>
<dbReference type="EMBL" id="JBHTIW010000001">
    <property type="protein sequence ID" value="MFD0918152.1"/>
    <property type="molecule type" value="Genomic_DNA"/>
</dbReference>
<feature type="compositionally biased region" description="Basic and acidic residues" evidence="1">
    <location>
        <begin position="202"/>
        <end position="220"/>
    </location>
</feature>
<feature type="region of interest" description="Disordered" evidence="1">
    <location>
        <begin position="181"/>
        <end position="243"/>
    </location>
</feature>
<comment type="caution">
    <text evidence="3">The sequence shown here is derived from an EMBL/GenBank/DDBJ whole genome shotgun (WGS) entry which is preliminary data.</text>
</comment>
<evidence type="ECO:0000313" key="3">
    <source>
        <dbReference type="EMBL" id="MFD0918152.1"/>
    </source>
</evidence>
<dbReference type="Pfam" id="PF20615">
    <property type="entry name" value="DUF6802"/>
    <property type="match status" value="1"/>
</dbReference>
<dbReference type="SUPFAM" id="SSF69318">
    <property type="entry name" value="Integrin alpha N-terminal domain"/>
    <property type="match status" value="1"/>
</dbReference>
<dbReference type="InterPro" id="IPR046543">
    <property type="entry name" value="DUF6802"/>
</dbReference>
<evidence type="ECO:0000313" key="4">
    <source>
        <dbReference type="Proteomes" id="UP001597018"/>
    </source>
</evidence>
<organism evidence="3 4">
    <name type="scientific">Saccharopolyspora rosea</name>
    <dbReference type="NCBI Taxonomy" id="524884"/>
    <lineage>
        <taxon>Bacteria</taxon>
        <taxon>Bacillati</taxon>
        <taxon>Actinomycetota</taxon>
        <taxon>Actinomycetes</taxon>
        <taxon>Pseudonocardiales</taxon>
        <taxon>Pseudonocardiaceae</taxon>
        <taxon>Saccharopolyspora</taxon>
    </lineage>
</organism>